<evidence type="ECO:0000313" key="4">
    <source>
        <dbReference type="Proteomes" id="UP001630127"/>
    </source>
</evidence>
<feature type="compositionally biased region" description="Basic and acidic residues" evidence="1">
    <location>
        <begin position="21"/>
        <end position="32"/>
    </location>
</feature>
<sequence length="279" mass="30931">MQQKNERLMTDGIPCDFSISSDKEKDKEGHEVENENIVDLDVLEIALNSSEDENREHFPEFNEEKAMASPQIEVGLLFPTVVVYRRALRMFSMEKGFELKFIKNNQDKVTVICIRNCGWRIHASFYRGTKAFQVKSICGTPHRCPWSYNSRSASAKRLCNNFHKELADDREWRLKGFRGQLEEGRGTGRGVSGRRVRRVARGKGAGRNVSNNPTGWGRGNSGSLNGRARGGSSNINGTGKSASGRATAKKRGFSTSGARGGRGRGRNCPNPGPYSTIGN</sequence>
<protein>
    <recommendedName>
        <fullName evidence="2">Transposase MuDR plant domain-containing protein</fullName>
    </recommendedName>
</protein>
<dbReference type="InterPro" id="IPR004332">
    <property type="entry name" value="Transposase_MuDR"/>
</dbReference>
<feature type="region of interest" description="Disordered" evidence="1">
    <location>
        <begin position="1"/>
        <end position="32"/>
    </location>
</feature>
<accession>A0ABD3AEI8</accession>
<keyword evidence="4" id="KW-1185">Reference proteome</keyword>
<feature type="compositionally biased region" description="Polar residues" evidence="1">
    <location>
        <begin position="231"/>
        <end position="241"/>
    </location>
</feature>
<dbReference type="Pfam" id="PF03108">
    <property type="entry name" value="DBD_Tnp_Mut"/>
    <property type="match status" value="1"/>
</dbReference>
<name>A0ABD3AEI8_9GENT</name>
<evidence type="ECO:0000313" key="3">
    <source>
        <dbReference type="EMBL" id="KAL3529192.1"/>
    </source>
</evidence>
<comment type="caution">
    <text evidence="3">The sequence shown here is derived from an EMBL/GenBank/DDBJ whole genome shotgun (WGS) entry which is preliminary data.</text>
</comment>
<evidence type="ECO:0000259" key="2">
    <source>
        <dbReference type="Pfam" id="PF03108"/>
    </source>
</evidence>
<dbReference type="Proteomes" id="UP001630127">
    <property type="component" value="Unassembled WGS sequence"/>
</dbReference>
<dbReference type="EMBL" id="JBJUIK010000004">
    <property type="protein sequence ID" value="KAL3529192.1"/>
    <property type="molecule type" value="Genomic_DNA"/>
</dbReference>
<dbReference type="AlphaFoldDB" id="A0ABD3AEI8"/>
<organism evidence="3 4">
    <name type="scientific">Cinchona calisaya</name>
    <dbReference type="NCBI Taxonomy" id="153742"/>
    <lineage>
        <taxon>Eukaryota</taxon>
        <taxon>Viridiplantae</taxon>
        <taxon>Streptophyta</taxon>
        <taxon>Embryophyta</taxon>
        <taxon>Tracheophyta</taxon>
        <taxon>Spermatophyta</taxon>
        <taxon>Magnoliopsida</taxon>
        <taxon>eudicotyledons</taxon>
        <taxon>Gunneridae</taxon>
        <taxon>Pentapetalae</taxon>
        <taxon>asterids</taxon>
        <taxon>lamiids</taxon>
        <taxon>Gentianales</taxon>
        <taxon>Rubiaceae</taxon>
        <taxon>Cinchonoideae</taxon>
        <taxon>Cinchoneae</taxon>
        <taxon>Cinchona</taxon>
    </lineage>
</organism>
<feature type="domain" description="Transposase MuDR plant" evidence="2">
    <location>
        <begin position="71"/>
        <end position="134"/>
    </location>
</feature>
<feature type="region of interest" description="Disordered" evidence="1">
    <location>
        <begin position="183"/>
        <end position="279"/>
    </location>
</feature>
<proteinExistence type="predicted"/>
<reference evidence="3 4" key="1">
    <citation type="submission" date="2024-11" db="EMBL/GenBank/DDBJ databases">
        <title>A near-complete genome assembly of Cinchona calisaya.</title>
        <authorList>
            <person name="Lian D.C."/>
            <person name="Zhao X.W."/>
            <person name="Wei L."/>
        </authorList>
    </citation>
    <scope>NUCLEOTIDE SEQUENCE [LARGE SCALE GENOMIC DNA]</scope>
    <source>
        <tissue evidence="3">Nenye</tissue>
    </source>
</reference>
<evidence type="ECO:0000256" key="1">
    <source>
        <dbReference type="SAM" id="MobiDB-lite"/>
    </source>
</evidence>
<gene>
    <name evidence="3" type="ORF">ACH5RR_008514</name>
</gene>
<feature type="compositionally biased region" description="Basic residues" evidence="1">
    <location>
        <begin position="192"/>
        <end position="201"/>
    </location>
</feature>